<protein>
    <recommendedName>
        <fullName evidence="6">EXS domain-containing protein</fullName>
    </recommendedName>
</protein>
<dbReference type="VEuPathDB" id="FungiDB:PLEOSDRAFT_1042152"/>
<gene>
    <name evidence="7" type="ORF">PLEOSDRAFT_1042152</name>
</gene>
<evidence type="ECO:0000313" key="8">
    <source>
        <dbReference type="Proteomes" id="UP000027073"/>
    </source>
</evidence>
<evidence type="ECO:0000259" key="6">
    <source>
        <dbReference type="PROSITE" id="PS51380"/>
    </source>
</evidence>
<evidence type="ECO:0000256" key="1">
    <source>
        <dbReference type="ARBA" id="ARBA00004141"/>
    </source>
</evidence>
<feature type="domain" description="EXS" evidence="6">
    <location>
        <begin position="199"/>
        <end position="456"/>
    </location>
</feature>
<evidence type="ECO:0000256" key="3">
    <source>
        <dbReference type="ARBA" id="ARBA00022989"/>
    </source>
</evidence>
<keyword evidence="2 5" id="KW-0812">Transmembrane</keyword>
<dbReference type="PROSITE" id="PS51380">
    <property type="entry name" value="EXS"/>
    <property type="match status" value="1"/>
</dbReference>
<reference evidence="8" key="1">
    <citation type="journal article" date="2014" name="Proc. Natl. Acad. Sci. U.S.A.">
        <title>Extensive sampling of basidiomycete genomes demonstrates inadequacy of the white-rot/brown-rot paradigm for wood decay fungi.</title>
        <authorList>
            <person name="Riley R."/>
            <person name="Salamov A.A."/>
            <person name="Brown D.W."/>
            <person name="Nagy L.G."/>
            <person name="Floudas D."/>
            <person name="Held B.W."/>
            <person name="Levasseur A."/>
            <person name="Lombard V."/>
            <person name="Morin E."/>
            <person name="Otillar R."/>
            <person name="Lindquist E.A."/>
            <person name="Sun H."/>
            <person name="LaButti K.M."/>
            <person name="Schmutz J."/>
            <person name="Jabbour D."/>
            <person name="Luo H."/>
            <person name="Baker S.E."/>
            <person name="Pisabarro A.G."/>
            <person name="Walton J.D."/>
            <person name="Blanchette R.A."/>
            <person name="Henrissat B."/>
            <person name="Martin F."/>
            <person name="Cullen D."/>
            <person name="Hibbett D.S."/>
            <person name="Grigoriev I.V."/>
        </authorList>
    </citation>
    <scope>NUCLEOTIDE SEQUENCE [LARGE SCALE GENOMIC DNA]</scope>
    <source>
        <strain evidence="8">PC15</strain>
    </source>
</reference>
<dbReference type="OrthoDB" id="2159384at2759"/>
<proteinExistence type="predicted"/>
<dbReference type="Proteomes" id="UP000027073">
    <property type="component" value="Unassembled WGS sequence"/>
</dbReference>
<feature type="transmembrane region" description="Helical" evidence="5">
    <location>
        <begin position="86"/>
        <end position="105"/>
    </location>
</feature>
<evidence type="ECO:0000256" key="5">
    <source>
        <dbReference type="SAM" id="Phobius"/>
    </source>
</evidence>
<feature type="transmembrane region" description="Helical" evidence="5">
    <location>
        <begin position="278"/>
        <end position="296"/>
    </location>
</feature>
<dbReference type="PANTHER" id="PTHR10783">
    <property type="entry name" value="XENOTROPIC AND POLYTROPIC RETROVIRUS RECEPTOR 1-RELATED"/>
    <property type="match status" value="1"/>
</dbReference>
<dbReference type="InParanoid" id="A0A067NKY0"/>
<organism evidence="7 8">
    <name type="scientific">Pleurotus ostreatus (strain PC15)</name>
    <name type="common">Oyster mushroom</name>
    <dbReference type="NCBI Taxonomy" id="1137138"/>
    <lineage>
        <taxon>Eukaryota</taxon>
        <taxon>Fungi</taxon>
        <taxon>Dikarya</taxon>
        <taxon>Basidiomycota</taxon>
        <taxon>Agaricomycotina</taxon>
        <taxon>Agaricomycetes</taxon>
        <taxon>Agaricomycetidae</taxon>
        <taxon>Agaricales</taxon>
        <taxon>Pleurotineae</taxon>
        <taxon>Pleurotaceae</taxon>
        <taxon>Pleurotus</taxon>
    </lineage>
</organism>
<dbReference type="GO" id="GO:0005737">
    <property type="term" value="C:cytoplasm"/>
    <property type="evidence" value="ECO:0007669"/>
    <property type="project" value="TreeGrafter"/>
</dbReference>
<comment type="subcellular location">
    <subcellularLocation>
        <location evidence="1">Membrane</location>
        <topology evidence="1">Multi-pass membrane protein</topology>
    </subcellularLocation>
</comment>
<dbReference type="EMBL" id="KL198008">
    <property type="protein sequence ID" value="KDQ27685.1"/>
    <property type="molecule type" value="Genomic_DNA"/>
</dbReference>
<dbReference type="GO" id="GO:0016020">
    <property type="term" value="C:membrane"/>
    <property type="evidence" value="ECO:0007669"/>
    <property type="project" value="UniProtKB-SubCell"/>
</dbReference>
<dbReference type="InterPro" id="IPR004342">
    <property type="entry name" value="EXS_C"/>
</dbReference>
<feature type="transmembrane region" description="Helical" evidence="5">
    <location>
        <begin position="12"/>
        <end position="32"/>
    </location>
</feature>
<evidence type="ECO:0000313" key="7">
    <source>
        <dbReference type="EMBL" id="KDQ27685.1"/>
    </source>
</evidence>
<feature type="transmembrane region" description="Helical" evidence="5">
    <location>
        <begin position="117"/>
        <end position="136"/>
    </location>
</feature>
<feature type="transmembrane region" description="Helical" evidence="5">
    <location>
        <begin position="366"/>
        <end position="384"/>
    </location>
</feature>
<keyword evidence="3 5" id="KW-1133">Transmembrane helix</keyword>
<dbReference type="PANTHER" id="PTHR10783:SF46">
    <property type="entry name" value="PROTEIN ERD1 HOMOLOG 2"/>
    <property type="match status" value="1"/>
</dbReference>
<name>A0A067NKY0_PLEO1</name>
<evidence type="ECO:0000256" key="4">
    <source>
        <dbReference type="ARBA" id="ARBA00023136"/>
    </source>
</evidence>
<accession>A0A067NKY0</accession>
<keyword evidence="4 5" id="KW-0472">Membrane</keyword>
<dbReference type="FunCoup" id="A0A067NKY0">
    <property type="interactions" value="246"/>
</dbReference>
<evidence type="ECO:0000256" key="2">
    <source>
        <dbReference type="ARBA" id="ARBA00022692"/>
    </source>
</evidence>
<dbReference type="STRING" id="1137138.A0A067NKY0"/>
<dbReference type="HOGENOM" id="CLU_024081_2_1_1"/>
<sequence>MDDADPEHTLAAVFPLPFRVLLLVGVGILGWATNVHGLDLLKVDIVGTMELRTHDTSQPISLPLRANGHQHPPRARFIYSSTYKLFGIYCAWGLASWLLYCSATWNDPSLVDAFGYIPAISALCIILVLISPFEICQKFERDKFLHALRRCLFPHMDGRIYFADVVFADICTSFAKVLGDVWLSLCMLSPGNSLLIPPTLSGLSRWVLPIIMSLPYAIRFRQCVVEYSAASNESTRPLYNALKYATAFPLIFLSAAQRVVVIDGQIPVGSVNHSGTSLFRWWLFAAAVNSLYSFWWDVTNDWGLDVLKRSGQGERDKPSPPKKLMLPLLNRSHIPTSSSDGDTTLLSPSLGSSRVHMSYPWGLRPVLLYPLPTYPLVVFLNLILRLTWSIKLSSHLHSQTDGSASIFWLEVAEIIRRWMWVFIRVEWEVVKSMHKGSKPHIQEYEMIMTPENELTNMDTM</sequence>
<dbReference type="Pfam" id="PF03124">
    <property type="entry name" value="EXS"/>
    <property type="match status" value="1"/>
</dbReference>
<dbReference type="AlphaFoldDB" id="A0A067NKY0"/>